<dbReference type="PANTHER" id="PTHR11690:SF240">
    <property type="entry name" value="PICKPOCKET 25-RELATED"/>
    <property type="match status" value="1"/>
</dbReference>
<evidence type="ECO:0000256" key="10">
    <source>
        <dbReference type="ARBA" id="ARBA00023201"/>
    </source>
</evidence>
<comment type="subcellular location">
    <subcellularLocation>
        <location evidence="1">Membrane</location>
        <topology evidence="1">Multi-pass membrane protein</topology>
    </subcellularLocation>
</comment>
<comment type="caution">
    <text evidence="14">The sequence shown here is derived from an EMBL/GenBank/DDBJ whole genome shotgun (WGS) entry which is preliminary data.</text>
</comment>
<dbReference type="Proteomes" id="UP001607302">
    <property type="component" value="Unassembled WGS sequence"/>
</dbReference>
<keyword evidence="4 12" id="KW-0894">Sodium channel</keyword>
<dbReference type="GO" id="GO:0005272">
    <property type="term" value="F:sodium channel activity"/>
    <property type="evidence" value="ECO:0007669"/>
    <property type="project" value="UniProtKB-KW"/>
</dbReference>
<reference evidence="14 15" key="1">
    <citation type="journal article" date="2024" name="Ann. Entomol. Soc. Am.">
        <title>Genomic analyses of the southern and eastern yellowjacket wasps (Hymenoptera: Vespidae) reveal evolutionary signatures of social life.</title>
        <authorList>
            <person name="Catto M.A."/>
            <person name="Caine P.B."/>
            <person name="Orr S.E."/>
            <person name="Hunt B.G."/>
            <person name="Goodisman M.A.D."/>
        </authorList>
    </citation>
    <scope>NUCLEOTIDE SEQUENCE [LARGE SCALE GENOMIC DNA]</scope>
    <source>
        <strain evidence="14">233</strain>
        <tissue evidence="14">Head and thorax</tissue>
    </source>
</reference>
<dbReference type="GO" id="GO:0016020">
    <property type="term" value="C:membrane"/>
    <property type="evidence" value="ECO:0007669"/>
    <property type="project" value="UniProtKB-SubCell"/>
</dbReference>
<proteinExistence type="inferred from homology"/>
<keyword evidence="3 12" id="KW-0813">Transport</keyword>
<sequence>MIENEKENIKEKFSYLYEIAPDFQKRTRLTVKNVRSVPKESATHVGMDVMTTKSLMGQYFVEFANNSSIHGLNHLVARHRHPLERFLVAIFILAALASLIFVSIISWYRYEYDAISLHWNHEYKLFRLVKPSLIICPINVIQDSNFPETFKRYGIEDTPNARAFFHFLSNATYETMINTPDYNDAPPGLWLRILSDLKKEFFYKTTFSDQGIWIATENGICVSIGNLVLQYASLQNLISNNWTVVPLAKYPPDLQNFEVDNKNINDFNYIPSYTYNEDHGKTESVTTDAEVTLSILDPMDSYNYGKTKHHLQILDIQNVVLRILQTDSTKSIYKLPIHRRKCGLPSDNGLELWPIYTYQMCMTECRSHIIKKKCGCYPHFLRHIPDIPICNAAQLRCIGRLQQSELLNVKTSSCNCLINCNKVSYLSEETKLTRFKTVSPINTTSFIMTISFSKGKFKRKEWYTFGDFLTSIGGAAGLFLGCSVLSFVEILYYGTLHLYIYVRYHKSNKM</sequence>
<evidence type="ECO:0000256" key="3">
    <source>
        <dbReference type="ARBA" id="ARBA00022448"/>
    </source>
</evidence>
<keyword evidence="8 12" id="KW-0406">Ion transport</keyword>
<accession>A0ABD2ANP0</accession>
<dbReference type="Gene3D" id="1.10.287.820">
    <property type="entry name" value="Acid-sensing ion channel domain"/>
    <property type="match status" value="1"/>
</dbReference>
<dbReference type="PANTHER" id="PTHR11690">
    <property type="entry name" value="AMILORIDE-SENSITIVE SODIUM CHANNEL-RELATED"/>
    <property type="match status" value="1"/>
</dbReference>
<feature type="transmembrane region" description="Helical" evidence="13">
    <location>
        <begin position="86"/>
        <end position="108"/>
    </location>
</feature>
<keyword evidence="10 12" id="KW-0739">Sodium transport</keyword>
<evidence type="ECO:0000256" key="2">
    <source>
        <dbReference type="ARBA" id="ARBA00007193"/>
    </source>
</evidence>
<evidence type="ECO:0000313" key="14">
    <source>
        <dbReference type="EMBL" id="KAL2722238.1"/>
    </source>
</evidence>
<keyword evidence="11 12" id="KW-0407">Ion channel</keyword>
<evidence type="ECO:0000256" key="13">
    <source>
        <dbReference type="SAM" id="Phobius"/>
    </source>
</evidence>
<dbReference type="AlphaFoldDB" id="A0ABD2ANP0"/>
<evidence type="ECO:0000256" key="11">
    <source>
        <dbReference type="ARBA" id="ARBA00023303"/>
    </source>
</evidence>
<evidence type="ECO:0000256" key="9">
    <source>
        <dbReference type="ARBA" id="ARBA00023136"/>
    </source>
</evidence>
<evidence type="ECO:0000256" key="12">
    <source>
        <dbReference type="RuleBase" id="RU000679"/>
    </source>
</evidence>
<evidence type="ECO:0000313" key="15">
    <source>
        <dbReference type="Proteomes" id="UP001607302"/>
    </source>
</evidence>
<keyword evidence="15" id="KW-1185">Reference proteome</keyword>
<keyword evidence="9 13" id="KW-0472">Membrane</keyword>
<evidence type="ECO:0000256" key="5">
    <source>
        <dbReference type="ARBA" id="ARBA00022692"/>
    </source>
</evidence>
<dbReference type="Gene3D" id="1.10.287.770">
    <property type="entry name" value="YojJ-like"/>
    <property type="match status" value="1"/>
</dbReference>
<keyword evidence="5 12" id="KW-0812">Transmembrane</keyword>
<organism evidence="14 15">
    <name type="scientific">Vespula squamosa</name>
    <name type="common">Southern yellow jacket</name>
    <name type="synonym">Wasp</name>
    <dbReference type="NCBI Taxonomy" id="30214"/>
    <lineage>
        <taxon>Eukaryota</taxon>
        <taxon>Metazoa</taxon>
        <taxon>Ecdysozoa</taxon>
        <taxon>Arthropoda</taxon>
        <taxon>Hexapoda</taxon>
        <taxon>Insecta</taxon>
        <taxon>Pterygota</taxon>
        <taxon>Neoptera</taxon>
        <taxon>Endopterygota</taxon>
        <taxon>Hymenoptera</taxon>
        <taxon>Apocrita</taxon>
        <taxon>Aculeata</taxon>
        <taxon>Vespoidea</taxon>
        <taxon>Vespidae</taxon>
        <taxon>Vespinae</taxon>
        <taxon>Vespula</taxon>
    </lineage>
</organism>
<comment type="similarity">
    <text evidence="2 12">Belongs to the amiloride-sensitive sodium channel (TC 1.A.6) family.</text>
</comment>
<evidence type="ECO:0000256" key="4">
    <source>
        <dbReference type="ARBA" id="ARBA00022461"/>
    </source>
</evidence>
<dbReference type="EMBL" id="JAUDFV010000141">
    <property type="protein sequence ID" value="KAL2722238.1"/>
    <property type="molecule type" value="Genomic_DNA"/>
</dbReference>
<keyword evidence="7" id="KW-0915">Sodium</keyword>
<name>A0ABD2ANP0_VESSQ</name>
<evidence type="ECO:0000256" key="1">
    <source>
        <dbReference type="ARBA" id="ARBA00004141"/>
    </source>
</evidence>
<evidence type="ECO:0000256" key="7">
    <source>
        <dbReference type="ARBA" id="ARBA00023053"/>
    </source>
</evidence>
<dbReference type="InterPro" id="IPR001873">
    <property type="entry name" value="ENaC"/>
</dbReference>
<gene>
    <name evidence="14" type="ORF">V1478_009101</name>
</gene>
<evidence type="ECO:0000256" key="8">
    <source>
        <dbReference type="ARBA" id="ARBA00023065"/>
    </source>
</evidence>
<dbReference type="Pfam" id="PF00858">
    <property type="entry name" value="ASC"/>
    <property type="match status" value="1"/>
</dbReference>
<evidence type="ECO:0000256" key="6">
    <source>
        <dbReference type="ARBA" id="ARBA00022989"/>
    </source>
</evidence>
<keyword evidence="6 13" id="KW-1133">Transmembrane helix</keyword>
<protein>
    <submittedName>
        <fullName evidence="14">Pickpocket protein 19-like</fullName>
    </submittedName>
</protein>
<feature type="transmembrane region" description="Helical" evidence="13">
    <location>
        <begin position="478"/>
        <end position="502"/>
    </location>
</feature>